<protein>
    <submittedName>
        <fullName evidence="1">Uncharacterized protein</fullName>
    </submittedName>
</protein>
<organism evidence="1">
    <name type="scientific">Ectopseudomonas oleovorans</name>
    <name type="common">Pseudomonas oleovorans</name>
    <dbReference type="NCBI Taxonomy" id="301"/>
    <lineage>
        <taxon>Bacteria</taxon>
        <taxon>Pseudomonadati</taxon>
        <taxon>Pseudomonadota</taxon>
        <taxon>Gammaproteobacteria</taxon>
        <taxon>Pseudomonadales</taxon>
        <taxon>Pseudomonadaceae</taxon>
        <taxon>Ectopseudomonas</taxon>
    </lineage>
</organism>
<evidence type="ECO:0000313" key="1">
    <source>
        <dbReference type="EMBL" id="VDN63695.1"/>
    </source>
</evidence>
<accession>A0A653B508</accession>
<reference evidence="1" key="1">
    <citation type="submission" date="2018-11" db="EMBL/GenBank/DDBJ databases">
        <authorList>
            <consortium name="Genoscope - CEA"/>
            <person name="William W."/>
        </authorList>
    </citation>
    <scope>NUCLEOTIDE SEQUENCE [LARGE SCALE GENOMIC DNA]</scope>
    <source>
        <strain evidence="1">T9AD</strain>
    </source>
</reference>
<dbReference type="EMBL" id="LR130779">
    <property type="protein sequence ID" value="VDN63695.1"/>
    <property type="molecule type" value="Genomic_DNA"/>
</dbReference>
<name>A0A653B508_ECTOL</name>
<sequence>MIELLLRGLQVLVELIAEVIVDYVLYGTGWLVLRLLTLGRYPDLPLRVADPMGSRSAWIAAFGFLCLVGAALAWLTLSHG</sequence>
<dbReference type="AlphaFoldDB" id="A0A653B508"/>
<proteinExistence type="predicted"/>
<gene>
    <name evidence="1" type="ORF">POT9AD_2720</name>
</gene>
<dbReference type="OrthoDB" id="6971330at2"/>